<dbReference type="SUPFAM" id="SSF140459">
    <property type="entry name" value="PE/PPE dimer-like"/>
    <property type="match status" value="1"/>
</dbReference>
<name>A0A1X2AKB9_9MYCO</name>
<organism evidence="3 4">
    <name type="scientific">Mycobacterium paraense</name>
    <dbReference type="NCBI Taxonomy" id="767916"/>
    <lineage>
        <taxon>Bacteria</taxon>
        <taxon>Bacillati</taxon>
        <taxon>Actinomycetota</taxon>
        <taxon>Actinomycetes</taxon>
        <taxon>Mycobacteriales</taxon>
        <taxon>Mycobacteriaceae</taxon>
        <taxon>Mycobacterium</taxon>
        <taxon>Mycobacterium simiae complex</taxon>
    </lineage>
</organism>
<dbReference type="InterPro" id="IPR000084">
    <property type="entry name" value="PE-PGRS_N"/>
</dbReference>
<protein>
    <recommendedName>
        <fullName evidence="2">PE domain-containing protein</fullName>
    </recommendedName>
</protein>
<dbReference type="Pfam" id="PF00934">
    <property type="entry name" value="PE"/>
    <property type="match status" value="1"/>
</dbReference>
<dbReference type="AlphaFoldDB" id="A0A1X2AKB9"/>
<comment type="caution">
    <text evidence="3">The sequence shown here is derived from an EMBL/GenBank/DDBJ whole genome shotgun (WGS) entry which is preliminary data.</text>
</comment>
<feature type="domain" description="PE" evidence="2">
    <location>
        <begin position="1"/>
        <end position="83"/>
    </location>
</feature>
<feature type="compositionally biased region" description="Gly residues" evidence="1">
    <location>
        <begin position="115"/>
        <end position="146"/>
    </location>
</feature>
<dbReference type="InterPro" id="IPR038332">
    <property type="entry name" value="PPE_sf"/>
</dbReference>
<dbReference type="EMBL" id="LQPN01000018">
    <property type="protein sequence ID" value="ORW51821.1"/>
    <property type="molecule type" value="Genomic_DNA"/>
</dbReference>
<reference evidence="3 4" key="1">
    <citation type="journal article" date="2015" name="Emerg. Microbes Infect.">
        <title>Characterization of 17 strains belonging to the Mycobacterium simiae complex and description of Mycobacterium paraense sp. nov.</title>
        <authorList>
            <person name="Fusco da Costa A.R."/>
            <person name="Fedrizzi T."/>
            <person name="Lopes M.L."/>
            <person name="Pecorari M."/>
            <person name="Oliveira da Costa W.L."/>
            <person name="Giacobazzi E."/>
            <person name="da Costa Bahia J.R."/>
            <person name="De Sanctis V."/>
            <person name="Batista Lima K.V."/>
            <person name="Bertorelli R."/>
            <person name="Grottola A."/>
            <person name="Fabio A."/>
            <person name="Mariottini A."/>
            <person name="Ferretti P."/>
            <person name="Di Leva F."/>
            <person name="Fregni Serpini G."/>
            <person name="Tagliazucchi S."/>
            <person name="Rumpianesi F."/>
            <person name="Jousson O."/>
            <person name="Segata N."/>
            <person name="Tortoli E."/>
        </authorList>
    </citation>
    <scope>NUCLEOTIDE SEQUENCE [LARGE SCALE GENOMIC DNA]</scope>
    <source>
        <strain evidence="3 4">IEC33</strain>
    </source>
</reference>
<feature type="non-terminal residue" evidence="3">
    <location>
        <position position="146"/>
    </location>
</feature>
<dbReference type="Proteomes" id="UP000193285">
    <property type="component" value="Unassembled WGS sequence"/>
</dbReference>
<sequence length="146" mass="14181">MAAASETLSGIGAALRQANSAASGWTTEVAAAADDEVSLAISAVFGGYARDFQALSARAMAFHDEFVQSLAGAGGSYAATEAASANPLQALEDDVLAVINAPTETLFSRPLIGPGANGAPGTGQPGGPGGFLWGRGGDGGSGAPGQ</sequence>
<gene>
    <name evidence="3" type="ORF">AWB90_04745</name>
</gene>
<proteinExistence type="predicted"/>
<evidence type="ECO:0000313" key="3">
    <source>
        <dbReference type="EMBL" id="ORW51821.1"/>
    </source>
</evidence>
<accession>A0A1X2AKB9</accession>
<evidence type="ECO:0000313" key="4">
    <source>
        <dbReference type="Proteomes" id="UP000193285"/>
    </source>
</evidence>
<dbReference type="Gene3D" id="1.10.287.850">
    <property type="entry name" value="HP0062-like domain"/>
    <property type="match status" value="1"/>
</dbReference>
<feature type="region of interest" description="Disordered" evidence="1">
    <location>
        <begin position="112"/>
        <end position="146"/>
    </location>
</feature>
<evidence type="ECO:0000259" key="2">
    <source>
        <dbReference type="Pfam" id="PF00934"/>
    </source>
</evidence>
<evidence type="ECO:0000256" key="1">
    <source>
        <dbReference type="SAM" id="MobiDB-lite"/>
    </source>
</evidence>